<evidence type="ECO:0000256" key="16">
    <source>
        <dbReference type="RuleBase" id="RU365016"/>
    </source>
</evidence>
<feature type="active site" description="Proton acceptor" evidence="12">
    <location>
        <position position="527"/>
    </location>
</feature>
<dbReference type="Gene3D" id="3.30.390.30">
    <property type="match status" value="1"/>
</dbReference>
<evidence type="ECO:0000259" key="17">
    <source>
        <dbReference type="Pfam" id="PF02852"/>
    </source>
</evidence>
<comment type="function">
    <text evidence="11 16">Catalyzes the reduction of glutathione disulfide (GSSG) to reduced glutathione (GSH). Constitutes the major mechanism to maintain a high GSH:GSSG ratio in the cytosol.</text>
</comment>
<dbReference type="HOGENOM" id="CLU_016755_2_2_1"/>
<dbReference type="GO" id="GO:0045454">
    <property type="term" value="P:cell redox homeostasis"/>
    <property type="evidence" value="ECO:0007669"/>
    <property type="project" value="InterPro"/>
</dbReference>
<proteinExistence type="inferred from homology"/>
<evidence type="ECO:0000256" key="9">
    <source>
        <dbReference type="ARBA" id="ARBA00023284"/>
    </source>
</evidence>
<name>J5T5F0_TRIAS</name>
<dbReference type="PROSITE" id="PS00076">
    <property type="entry name" value="PYRIDINE_REDOX_1"/>
    <property type="match status" value="1"/>
</dbReference>
<evidence type="ECO:0000256" key="4">
    <source>
        <dbReference type="ARBA" id="ARBA00017111"/>
    </source>
</evidence>
<feature type="disulfide bond" description="Redox-active" evidence="14">
    <location>
        <begin position="115"/>
        <end position="120"/>
    </location>
</feature>
<dbReference type="GO" id="GO:0004362">
    <property type="term" value="F:glutathione-disulfide reductase (NADPH) activity"/>
    <property type="evidence" value="ECO:0007669"/>
    <property type="project" value="UniProtKB-EC"/>
</dbReference>
<evidence type="ECO:0000256" key="15">
    <source>
        <dbReference type="RuleBase" id="RU003691"/>
    </source>
</evidence>
<dbReference type="PIRSF" id="PIRSF000350">
    <property type="entry name" value="Mercury_reductase_MerA"/>
    <property type="match status" value="1"/>
</dbReference>
<feature type="domain" description="FAD/NAD(P)-binding" evidence="18">
    <location>
        <begin position="77"/>
        <end position="402"/>
    </location>
</feature>
<dbReference type="InterPro" id="IPR046952">
    <property type="entry name" value="GSHR/TRXR-like"/>
</dbReference>
<feature type="binding site" evidence="13">
    <location>
        <position position="387"/>
    </location>
    <ligand>
        <name>FAD</name>
        <dbReference type="ChEBI" id="CHEBI:57692"/>
    </ligand>
</feature>
<keyword evidence="13" id="KW-0520">NAD</keyword>
<dbReference type="InterPro" id="IPR012999">
    <property type="entry name" value="Pyr_OxRdtase_I_AS"/>
</dbReference>
<dbReference type="InterPro" id="IPR016156">
    <property type="entry name" value="FAD/NAD-linked_Rdtase_dimer_sf"/>
</dbReference>
<comment type="catalytic activity">
    <reaction evidence="10 16">
        <text>2 glutathione + NADP(+) = glutathione disulfide + NADPH + H(+)</text>
        <dbReference type="Rhea" id="RHEA:11740"/>
        <dbReference type="ChEBI" id="CHEBI:15378"/>
        <dbReference type="ChEBI" id="CHEBI:57783"/>
        <dbReference type="ChEBI" id="CHEBI:57925"/>
        <dbReference type="ChEBI" id="CHEBI:58297"/>
        <dbReference type="ChEBI" id="CHEBI:58349"/>
        <dbReference type="EC" id="1.8.1.7"/>
    </reaction>
</comment>
<organism evidence="19 20">
    <name type="scientific">Trichosporon asahii var. asahii (strain ATCC 90039 / CBS 2479 / JCM 2466 / KCTC 7840 / NBRC 103889/ NCYC 2677 / UAMH 7654)</name>
    <name type="common">Yeast</name>
    <dbReference type="NCBI Taxonomy" id="1186058"/>
    <lineage>
        <taxon>Eukaryota</taxon>
        <taxon>Fungi</taxon>
        <taxon>Dikarya</taxon>
        <taxon>Basidiomycota</taxon>
        <taxon>Agaricomycotina</taxon>
        <taxon>Tremellomycetes</taxon>
        <taxon>Trichosporonales</taxon>
        <taxon>Trichosporonaceae</taxon>
        <taxon>Trichosporon</taxon>
    </lineage>
</organism>
<keyword evidence="8" id="KW-1015">Disulfide bond</keyword>
<keyword evidence="7 15" id="KW-0560">Oxidoreductase</keyword>
<evidence type="ECO:0000256" key="3">
    <source>
        <dbReference type="ARBA" id="ARBA00012607"/>
    </source>
</evidence>
<dbReference type="AlphaFoldDB" id="J5T5F0"/>
<evidence type="ECO:0000256" key="7">
    <source>
        <dbReference type="ARBA" id="ARBA00023002"/>
    </source>
</evidence>
<evidence type="ECO:0000256" key="14">
    <source>
        <dbReference type="PIRSR" id="PIRSR000350-4"/>
    </source>
</evidence>
<comment type="subcellular location">
    <subcellularLocation>
        <location evidence="16">Cytoplasm</location>
    </subcellularLocation>
</comment>
<feature type="binding site" evidence="13">
    <location>
        <position position="346"/>
    </location>
    <ligand>
        <name>FAD</name>
        <dbReference type="ChEBI" id="CHEBI:57692"/>
    </ligand>
</feature>
<dbReference type="GO" id="GO:0050661">
    <property type="term" value="F:NADP binding"/>
    <property type="evidence" value="ECO:0007669"/>
    <property type="project" value="InterPro"/>
</dbReference>
<dbReference type="NCBIfam" id="TIGR01421">
    <property type="entry name" value="gluta_reduc_1"/>
    <property type="match status" value="1"/>
</dbReference>
<evidence type="ECO:0000256" key="6">
    <source>
        <dbReference type="ARBA" id="ARBA00022827"/>
    </source>
</evidence>
<dbReference type="GO" id="GO:0034599">
    <property type="term" value="P:cellular response to oxidative stress"/>
    <property type="evidence" value="ECO:0007669"/>
    <property type="project" value="TreeGrafter"/>
</dbReference>
<dbReference type="Pfam" id="PF02852">
    <property type="entry name" value="Pyr_redox_dim"/>
    <property type="match status" value="1"/>
</dbReference>
<evidence type="ECO:0000256" key="11">
    <source>
        <dbReference type="ARBA" id="ARBA00056905"/>
    </source>
</evidence>
<dbReference type="EMBL" id="ALBS01000175">
    <property type="protein sequence ID" value="EJT49271.1"/>
    <property type="molecule type" value="Genomic_DNA"/>
</dbReference>
<dbReference type="InterPro" id="IPR006322">
    <property type="entry name" value="Glutathione_Rdtase_euk/bac"/>
</dbReference>
<evidence type="ECO:0000256" key="12">
    <source>
        <dbReference type="PIRSR" id="PIRSR000350-2"/>
    </source>
</evidence>
<dbReference type="EC" id="1.8.1.7" evidence="3 16"/>
<dbReference type="SUPFAM" id="SSF55424">
    <property type="entry name" value="FAD/NAD-linked reductases, dimerisation (C-terminal) domain"/>
    <property type="match status" value="1"/>
</dbReference>
<gene>
    <name evidence="19" type="ORF">A1Q1_01629</name>
</gene>
<evidence type="ECO:0000259" key="18">
    <source>
        <dbReference type="Pfam" id="PF07992"/>
    </source>
</evidence>
<feature type="domain" description="Pyridine nucleotide-disulphide oxidoreductase dimerisation" evidence="17">
    <location>
        <begin position="425"/>
        <end position="537"/>
    </location>
</feature>
<dbReference type="Proteomes" id="UP000002748">
    <property type="component" value="Unassembled WGS sequence"/>
</dbReference>
<dbReference type="PANTHER" id="PTHR42737">
    <property type="entry name" value="GLUTATHIONE REDUCTASE"/>
    <property type="match status" value="1"/>
</dbReference>
<keyword evidence="16" id="KW-0963">Cytoplasm</keyword>
<dbReference type="InterPro" id="IPR023753">
    <property type="entry name" value="FAD/NAD-binding_dom"/>
</dbReference>
<dbReference type="OrthoDB" id="5956163at2759"/>
<dbReference type="GO" id="GO:0005739">
    <property type="term" value="C:mitochondrion"/>
    <property type="evidence" value="ECO:0007669"/>
    <property type="project" value="TreeGrafter"/>
</dbReference>
<comment type="cofactor">
    <cofactor evidence="13">
        <name>FAD</name>
        <dbReference type="ChEBI" id="CHEBI:57692"/>
    </cofactor>
    <text evidence="13">Binds 1 FAD per subunit.</text>
</comment>
<comment type="caution">
    <text evidence="19">The sequence shown here is derived from an EMBL/GenBank/DDBJ whole genome shotgun (WGS) entry which is preliminary data.</text>
</comment>
<dbReference type="PRINTS" id="PR00411">
    <property type="entry name" value="PNDRDTASEI"/>
</dbReference>
<dbReference type="GO" id="GO:0005829">
    <property type="term" value="C:cytosol"/>
    <property type="evidence" value="ECO:0007669"/>
    <property type="project" value="TreeGrafter"/>
</dbReference>
<keyword evidence="13" id="KW-0547">Nucleotide-binding</keyword>
<keyword evidence="9 15" id="KW-0676">Redox-active center</keyword>
<dbReference type="SUPFAM" id="SSF51905">
    <property type="entry name" value="FAD/NAD(P)-binding domain"/>
    <property type="match status" value="1"/>
</dbReference>
<dbReference type="InterPro" id="IPR036188">
    <property type="entry name" value="FAD/NAD-bd_sf"/>
</dbReference>
<keyword evidence="5 15" id="KW-0285">Flavoprotein</keyword>
<comment type="subunit">
    <text evidence="2">Homodimer.</text>
</comment>
<keyword evidence="16" id="KW-0521">NADP</keyword>
<feature type="binding site" evidence="13">
    <location>
        <begin position="260"/>
        <end position="267"/>
    </location>
    <ligand>
        <name>NAD(+)</name>
        <dbReference type="ChEBI" id="CHEBI:57540"/>
    </ligand>
</feature>
<evidence type="ECO:0000256" key="1">
    <source>
        <dbReference type="ARBA" id="ARBA00007532"/>
    </source>
</evidence>
<sequence length="538" mass="58807">MLTTTHHFTALARNSTVQQLKRSVSTTTGLIPNTRNSSFARPARLARAIPPQRYFSSTSRINMPPLPIQKAEEVGEYDIFVIGGGSGGLATARRAASYGAKAGLVEGSHRLGGTCVNVGCVPKKVMWYTAEVAEGIRHASSYGFGTEAEDKKIADNFNWPYLKEKRDAYIKRLNGIYDRNLAKDGVDYHEGHASFVDPHTLEITKEDGSKYQVKAKKIVIAVGGVPTVPTEEQVPGAQYGITSDGFFELEEQPKRVAVVGAGYIAVELAGVFNSLNTETHLLIRTEHVLRTFDPMLSDVLVPWMEHTGMRVHKNSGVEKVEKTATGLRLTGKNIDIEVDCLIWAIGRHSNVEGLGLQNAGVEVNKKNDIPVNEYQETNVPDVYALGDVAGKALLTPVAIAAGRRLSNRLFGPAQYKNDKLDYDNIPSVVFSHPPIGSVGLSEPDARKKYGDDDIKVYKTSFRAMSNAMLEEDAKQPTSYKMICQGKDEKVVGLHLIGEGSDEMLQGFAVAIKMGAKKQDFDDTVAIHPTSAEEVVTMR</sequence>
<evidence type="ECO:0000256" key="2">
    <source>
        <dbReference type="ARBA" id="ARBA00011738"/>
    </source>
</evidence>
<dbReference type="KEGG" id="tasa:A1Q1_01629"/>
<feature type="binding site" evidence="13">
    <location>
        <position position="124"/>
    </location>
    <ligand>
        <name>FAD</name>
        <dbReference type="ChEBI" id="CHEBI:57692"/>
    </ligand>
</feature>
<dbReference type="Pfam" id="PF07992">
    <property type="entry name" value="Pyr_redox_2"/>
    <property type="match status" value="1"/>
</dbReference>
<dbReference type="GeneID" id="25985143"/>
<evidence type="ECO:0000256" key="13">
    <source>
        <dbReference type="PIRSR" id="PIRSR000350-3"/>
    </source>
</evidence>
<evidence type="ECO:0000313" key="20">
    <source>
        <dbReference type="Proteomes" id="UP000002748"/>
    </source>
</evidence>
<evidence type="ECO:0000256" key="10">
    <source>
        <dbReference type="ARBA" id="ARBA00049142"/>
    </source>
</evidence>
<accession>J5T5F0</accession>
<dbReference type="GO" id="GO:0006749">
    <property type="term" value="P:glutathione metabolic process"/>
    <property type="evidence" value="ECO:0007669"/>
    <property type="project" value="InterPro"/>
</dbReference>
<evidence type="ECO:0000313" key="19">
    <source>
        <dbReference type="EMBL" id="EJT49271.1"/>
    </source>
</evidence>
<dbReference type="Gene3D" id="3.50.50.60">
    <property type="entry name" value="FAD/NAD(P)-binding domain"/>
    <property type="match status" value="2"/>
</dbReference>
<dbReference type="InterPro" id="IPR004099">
    <property type="entry name" value="Pyr_nucl-diS_OxRdtase_dimer"/>
</dbReference>
<dbReference type="GO" id="GO:0050660">
    <property type="term" value="F:flavin adenine dinucleotide binding"/>
    <property type="evidence" value="ECO:0007669"/>
    <property type="project" value="InterPro"/>
</dbReference>
<dbReference type="VEuPathDB" id="FungiDB:A1Q1_01629"/>
<comment type="similarity">
    <text evidence="1 15">Belongs to the class-I pyridine nucleotide-disulfide oxidoreductase family.</text>
</comment>
<dbReference type="InterPro" id="IPR001100">
    <property type="entry name" value="Pyr_nuc-diS_OxRdtase"/>
</dbReference>
<keyword evidence="6 13" id="KW-0274">FAD</keyword>
<dbReference type="NCBIfam" id="NF004776">
    <property type="entry name" value="PRK06116.1"/>
    <property type="match status" value="1"/>
</dbReference>
<reference evidence="19 20" key="1">
    <citation type="journal article" date="2012" name="Eukaryot. Cell">
        <title>Draft genome sequence of CBS 2479, the standard type strain of Trichosporon asahii.</title>
        <authorList>
            <person name="Yang R.Y."/>
            <person name="Li H.T."/>
            <person name="Zhu H."/>
            <person name="Zhou G.P."/>
            <person name="Wang M."/>
            <person name="Wang L."/>
        </authorList>
    </citation>
    <scope>NUCLEOTIDE SEQUENCE [LARGE SCALE GENOMIC DNA]</scope>
    <source>
        <strain evidence="20">ATCC 90039 / CBS 2479 / JCM 2466 / KCTC 7840 / NCYC 2677 / UAMH 7654</strain>
    </source>
</reference>
<evidence type="ECO:0000256" key="5">
    <source>
        <dbReference type="ARBA" id="ARBA00022630"/>
    </source>
</evidence>
<dbReference type="PANTHER" id="PTHR42737:SF2">
    <property type="entry name" value="GLUTATHIONE REDUCTASE"/>
    <property type="match status" value="1"/>
</dbReference>
<protein>
    <recommendedName>
        <fullName evidence="4 16">Glutathione reductase</fullName>
        <ecNumber evidence="3 16">1.8.1.7</ecNumber>
    </recommendedName>
</protein>
<dbReference type="RefSeq" id="XP_014180143.1">
    <property type="nucleotide sequence ID" value="XM_014324668.1"/>
</dbReference>
<dbReference type="PRINTS" id="PR00368">
    <property type="entry name" value="FADPNR"/>
</dbReference>
<dbReference type="FunFam" id="3.50.50.60:FF:000235">
    <property type="entry name" value="Glutathione reductase"/>
    <property type="match status" value="1"/>
</dbReference>
<dbReference type="FunFam" id="3.30.390.30:FF:000003">
    <property type="entry name" value="Glutathione reductase"/>
    <property type="match status" value="1"/>
</dbReference>
<evidence type="ECO:0000256" key="8">
    <source>
        <dbReference type="ARBA" id="ARBA00023157"/>
    </source>
</evidence>